<dbReference type="Proteomes" id="UP000616114">
    <property type="component" value="Unassembled WGS sequence"/>
</dbReference>
<name>A0A8J2U0S8_9MICO</name>
<evidence type="ECO:0000256" key="1">
    <source>
        <dbReference type="SAM" id="MobiDB-lite"/>
    </source>
</evidence>
<keyword evidence="2" id="KW-0472">Membrane</keyword>
<evidence type="ECO:0000313" key="4">
    <source>
        <dbReference type="Proteomes" id="UP000616114"/>
    </source>
</evidence>
<feature type="transmembrane region" description="Helical" evidence="2">
    <location>
        <begin position="115"/>
        <end position="142"/>
    </location>
</feature>
<comment type="caution">
    <text evidence="3">The sequence shown here is derived from an EMBL/GenBank/DDBJ whole genome shotgun (WGS) entry which is preliminary data.</text>
</comment>
<keyword evidence="2" id="KW-0812">Transmembrane</keyword>
<feature type="transmembrane region" description="Helical" evidence="2">
    <location>
        <begin position="88"/>
        <end position="108"/>
    </location>
</feature>
<organism evidence="3 4">
    <name type="scientific">Sediminivirga luteola</name>
    <dbReference type="NCBI Taxonomy" id="1774748"/>
    <lineage>
        <taxon>Bacteria</taxon>
        <taxon>Bacillati</taxon>
        <taxon>Actinomycetota</taxon>
        <taxon>Actinomycetes</taxon>
        <taxon>Micrococcales</taxon>
        <taxon>Brevibacteriaceae</taxon>
        <taxon>Sediminivirga</taxon>
    </lineage>
</organism>
<dbReference type="InterPro" id="IPR007165">
    <property type="entry name" value="Phage_holin_4_2"/>
</dbReference>
<reference evidence="3" key="2">
    <citation type="submission" date="2020-09" db="EMBL/GenBank/DDBJ databases">
        <authorList>
            <person name="Sun Q."/>
            <person name="Zhou Y."/>
        </authorList>
    </citation>
    <scope>NUCLEOTIDE SEQUENCE</scope>
    <source>
        <strain evidence="3">CGMCC 1.12785</strain>
    </source>
</reference>
<feature type="transmembrane region" description="Helical" evidence="2">
    <location>
        <begin position="154"/>
        <end position="176"/>
    </location>
</feature>
<keyword evidence="4" id="KW-1185">Reference proteome</keyword>
<dbReference type="Pfam" id="PF04020">
    <property type="entry name" value="Phage_holin_4_2"/>
    <property type="match status" value="1"/>
</dbReference>
<keyword evidence="2" id="KW-1133">Transmembrane helix</keyword>
<proteinExistence type="predicted"/>
<dbReference type="PANTHER" id="PTHR37309">
    <property type="entry name" value="SLR0284 PROTEIN"/>
    <property type="match status" value="1"/>
</dbReference>
<sequence length="188" mass="20141">MSAVASPGFIPELRDRAPRQRSETRLRDRVPRQGSETIRRDAGDNSGMRFVVTVIANAVGFWLLALLLPGLSVEHSQAVTDTLGNDTAATIGSYLFIGLLLGVVNGLIRPIVDLLALPITCLTLGLFSLVIAAGMLMLTAWLSSFTPIVLTLDGFFAALLAAIGMWIVAGIVSAVLERIFVRDEHGRA</sequence>
<dbReference type="EMBL" id="BMFY01000017">
    <property type="protein sequence ID" value="GGA25995.1"/>
    <property type="molecule type" value="Genomic_DNA"/>
</dbReference>
<evidence type="ECO:0008006" key="5">
    <source>
        <dbReference type="Google" id="ProtNLM"/>
    </source>
</evidence>
<accession>A0A8J2U0S8</accession>
<gene>
    <name evidence="3" type="ORF">GCM10011333_31210</name>
</gene>
<evidence type="ECO:0000313" key="3">
    <source>
        <dbReference type="EMBL" id="GGA25995.1"/>
    </source>
</evidence>
<evidence type="ECO:0000256" key="2">
    <source>
        <dbReference type="SAM" id="Phobius"/>
    </source>
</evidence>
<protein>
    <recommendedName>
        <fullName evidence="5">Phage holin family protein</fullName>
    </recommendedName>
</protein>
<feature type="region of interest" description="Disordered" evidence="1">
    <location>
        <begin position="14"/>
        <end position="41"/>
    </location>
</feature>
<reference evidence="3" key="1">
    <citation type="journal article" date="2014" name="Int. J. Syst. Evol. Microbiol.">
        <title>Complete genome sequence of Corynebacterium casei LMG S-19264T (=DSM 44701T), isolated from a smear-ripened cheese.</title>
        <authorList>
            <consortium name="US DOE Joint Genome Institute (JGI-PGF)"/>
            <person name="Walter F."/>
            <person name="Albersmeier A."/>
            <person name="Kalinowski J."/>
            <person name="Ruckert C."/>
        </authorList>
    </citation>
    <scope>NUCLEOTIDE SEQUENCE</scope>
    <source>
        <strain evidence="3">CGMCC 1.12785</strain>
    </source>
</reference>
<dbReference type="AlphaFoldDB" id="A0A8J2U0S8"/>
<feature type="transmembrane region" description="Helical" evidence="2">
    <location>
        <begin position="48"/>
        <end position="68"/>
    </location>
</feature>
<dbReference type="PANTHER" id="PTHR37309:SF1">
    <property type="entry name" value="SLR0284 PROTEIN"/>
    <property type="match status" value="1"/>
</dbReference>